<keyword evidence="2 4" id="KW-0238">DNA-binding</keyword>
<dbReference type="PROSITE" id="PS50977">
    <property type="entry name" value="HTH_TETR_2"/>
    <property type="match status" value="1"/>
</dbReference>
<evidence type="ECO:0000256" key="2">
    <source>
        <dbReference type="ARBA" id="ARBA00023125"/>
    </source>
</evidence>
<dbReference type="eggNOG" id="COG1309">
    <property type="taxonomic scope" value="Bacteria"/>
</dbReference>
<evidence type="ECO:0000259" key="5">
    <source>
        <dbReference type="PROSITE" id="PS50977"/>
    </source>
</evidence>
<evidence type="ECO:0000313" key="6">
    <source>
        <dbReference type="EMBL" id="OBI80527.1"/>
    </source>
</evidence>
<dbReference type="AlphaFoldDB" id="A0A1A3C2H7"/>
<evidence type="ECO:0000256" key="3">
    <source>
        <dbReference type="ARBA" id="ARBA00023163"/>
    </source>
</evidence>
<proteinExistence type="predicted"/>
<accession>A0A1A3C2H7</accession>
<evidence type="ECO:0000256" key="4">
    <source>
        <dbReference type="PROSITE-ProRule" id="PRU00335"/>
    </source>
</evidence>
<dbReference type="InterPro" id="IPR009057">
    <property type="entry name" value="Homeodomain-like_sf"/>
</dbReference>
<reference evidence="6 7" key="1">
    <citation type="submission" date="2016-06" db="EMBL/GenBank/DDBJ databases">
        <authorList>
            <person name="Kjaerup R.B."/>
            <person name="Dalgaard T.S."/>
            <person name="Juul-Madsen H.R."/>
        </authorList>
    </citation>
    <scope>NUCLEOTIDE SEQUENCE [LARGE SCALE GENOMIC DNA]</scope>
    <source>
        <strain evidence="6 7">1081914.2</strain>
    </source>
</reference>
<sequence>MTAQVRTSLREAQRLQTRQRLLGAALAEFQRAGMAAAEVSAIISAAGVAHGTFFFHFPTKEHVLLELETREEARMAAELARFVTKPHDLVAVLTKVTRLVVDLEQRLGGPLFRDFLGIHFSPTRPARDEEWTDHPLIVLLVNEIQRARDLGAVHADVDPFYSAVLFLLGVYGALSTTPSGHTRDTMLGELIATAVRSLEPR</sequence>
<dbReference type="GO" id="GO:0000976">
    <property type="term" value="F:transcription cis-regulatory region binding"/>
    <property type="evidence" value="ECO:0007669"/>
    <property type="project" value="TreeGrafter"/>
</dbReference>
<dbReference type="SUPFAM" id="SSF46689">
    <property type="entry name" value="Homeodomain-like"/>
    <property type="match status" value="1"/>
</dbReference>
<dbReference type="PRINTS" id="PR00455">
    <property type="entry name" value="HTHTETR"/>
</dbReference>
<dbReference type="OrthoDB" id="4544397at2"/>
<keyword evidence="1" id="KW-0805">Transcription regulation</keyword>
<feature type="domain" description="HTH tetR-type" evidence="5">
    <location>
        <begin position="15"/>
        <end position="75"/>
    </location>
</feature>
<dbReference type="Proteomes" id="UP000093795">
    <property type="component" value="Unassembled WGS sequence"/>
</dbReference>
<comment type="caution">
    <text evidence="6">The sequence shown here is derived from an EMBL/GenBank/DDBJ whole genome shotgun (WGS) entry which is preliminary data.</text>
</comment>
<evidence type="ECO:0000313" key="7">
    <source>
        <dbReference type="Proteomes" id="UP000093795"/>
    </source>
</evidence>
<dbReference type="EMBL" id="LZKQ01000210">
    <property type="protein sequence ID" value="OBI80527.1"/>
    <property type="molecule type" value="Genomic_DNA"/>
</dbReference>
<protein>
    <submittedName>
        <fullName evidence="6">TetR family transcriptional regulator</fullName>
    </submittedName>
</protein>
<dbReference type="STRING" id="1790.A5645_20675"/>
<dbReference type="GO" id="GO:0003700">
    <property type="term" value="F:DNA-binding transcription factor activity"/>
    <property type="evidence" value="ECO:0007669"/>
    <property type="project" value="TreeGrafter"/>
</dbReference>
<dbReference type="RefSeq" id="WP_065122025.1">
    <property type="nucleotide sequence ID" value="NZ_LZKQ01000210.1"/>
</dbReference>
<feature type="DNA-binding region" description="H-T-H motif" evidence="4">
    <location>
        <begin position="38"/>
        <end position="57"/>
    </location>
</feature>
<dbReference type="Gene3D" id="1.10.357.10">
    <property type="entry name" value="Tetracycline Repressor, domain 2"/>
    <property type="match status" value="1"/>
</dbReference>
<name>A0A1A3C2H7_MYCAS</name>
<evidence type="ECO:0000256" key="1">
    <source>
        <dbReference type="ARBA" id="ARBA00023015"/>
    </source>
</evidence>
<dbReference type="PANTHER" id="PTHR30055:SF234">
    <property type="entry name" value="HTH-TYPE TRANSCRIPTIONAL REGULATOR BETI"/>
    <property type="match status" value="1"/>
</dbReference>
<dbReference type="InterPro" id="IPR001647">
    <property type="entry name" value="HTH_TetR"/>
</dbReference>
<dbReference type="InterPro" id="IPR050109">
    <property type="entry name" value="HTH-type_TetR-like_transc_reg"/>
</dbReference>
<gene>
    <name evidence="6" type="ORF">A9X01_24930</name>
</gene>
<organism evidence="6 7">
    <name type="scientific">Mycobacterium asiaticum</name>
    <dbReference type="NCBI Taxonomy" id="1790"/>
    <lineage>
        <taxon>Bacteria</taxon>
        <taxon>Bacillati</taxon>
        <taxon>Actinomycetota</taxon>
        <taxon>Actinomycetes</taxon>
        <taxon>Mycobacteriales</taxon>
        <taxon>Mycobacteriaceae</taxon>
        <taxon>Mycobacterium</taxon>
    </lineage>
</organism>
<dbReference type="PANTHER" id="PTHR30055">
    <property type="entry name" value="HTH-TYPE TRANSCRIPTIONAL REGULATOR RUTR"/>
    <property type="match status" value="1"/>
</dbReference>
<keyword evidence="3" id="KW-0804">Transcription</keyword>
<dbReference type="Pfam" id="PF00440">
    <property type="entry name" value="TetR_N"/>
    <property type="match status" value="1"/>
</dbReference>